<evidence type="ECO:0000313" key="2">
    <source>
        <dbReference type="EMBL" id="GAA3968502.1"/>
    </source>
</evidence>
<protein>
    <recommendedName>
        <fullName evidence="4">Rod shape-determining protein MreD</fullName>
    </recommendedName>
</protein>
<name>A0ABP7PQM4_9BACT</name>
<dbReference type="EMBL" id="BAABDI010000006">
    <property type="protein sequence ID" value="GAA3968502.1"/>
    <property type="molecule type" value="Genomic_DNA"/>
</dbReference>
<reference evidence="3" key="1">
    <citation type="journal article" date="2019" name="Int. J. Syst. Evol. Microbiol.">
        <title>The Global Catalogue of Microorganisms (GCM) 10K type strain sequencing project: providing services to taxonomists for standard genome sequencing and annotation.</title>
        <authorList>
            <consortium name="The Broad Institute Genomics Platform"/>
            <consortium name="The Broad Institute Genome Sequencing Center for Infectious Disease"/>
            <person name="Wu L."/>
            <person name="Ma J."/>
        </authorList>
    </citation>
    <scope>NUCLEOTIDE SEQUENCE [LARGE SCALE GENOMIC DNA]</scope>
    <source>
        <strain evidence="3">JCM 17217</strain>
    </source>
</reference>
<keyword evidence="1" id="KW-1133">Transmembrane helix</keyword>
<feature type="transmembrane region" description="Helical" evidence="1">
    <location>
        <begin position="57"/>
        <end position="74"/>
    </location>
</feature>
<dbReference type="Pfam" id="PF20221">
    <property type="entry name" value="DUF6580"/>
    <property type="match status" value="1"/>
</dbReference>
<evidence type="ECO:0000313" key="3">
    <source>
        <dbReference type="Proteomes" id="UP001501556"/>
    </source>
</evidence>
<sequence length="193" mass="21283">MKNLLTPRPWVLLLFVLLAVLGRVALPHWPHLPNFAPLDSMALFGGAYFARRRWAVAVPLLGVWLSDLVLNYQYLGHVQLFYSGFYWQYGTYALLALLAHAGLHGRVSGLRVAGAGVGAAVLFFLITNFGVWLGSATYPQTGTGLAACYAAGWPFFNHSLLSNLFYCTVLFGGLELAQWRFPAVLARPRLARA</sequence>
<feature type="transmembrane region" description="Helical" evidence="1">
    <location>
        <begin position="155"/>
        <end position="177"/>
    </location>
</feature>
<dbReference type="RefSeq" id="WP_345122327.1">
    <property type="nucleotide sequence ID" value="NZ_BAABDI010000006.1"/>
</dbReference>
<gene>
    <name evidence="2" type="ORF">GCM10022407_13230</name>
</gene>
<feature type="transmembrane region" description="Helical" evidence="1">
    <location>
        <begin position="115"/>
        <end position="135"/>
    </location>
</feature>
<dbReference type="InterPro" id="IPR046487">
    <property type="entry name" value="DUF6580"/>
</dbReference>
<keyword evidence="1" id="KW-0472">Membrane</keyword>
<proteinExistence type="predicted"/>
<evidence type="ECO:0000256" key="1">
    <source>
        <dbReference type="SAM" id="Phobius"/>
    </source>
</evidence>
<evidence type="ECO:0008006" key="4">
    <source>
        <dbReference type="Google" id="ProtNLM"/>
    </source>
</evidence>
<accession>A0ABP7PQM4</accession>
<keyword evidence="3" id="KW-1185">Reference proteome</keyword>
<organism evidence="2 3">
    <name type="scientific">Hymenobacter antarcticus</name>
    <dbReference type="NCBI Taxonomy" id="486270"/>
    <lineage>
        <taxon>Bacteria</taxon>
        <taxon>Pseudomonadati</taxon>
        <taxon>Bacteroidota</taxon>
        <taxon>Cytophagia</taxon>
        <taxon>Cytophagales</taxon>
        <taxon>Hymenobacteraceae</taxon>
        <taxon>Hymenobacter</taxon>
    </lineage>
</organism>
<comment type="caution">
    <text evidence="2">The sequence shown here is derived from an EMBL/GenBank/DDBJ whole genome shotgun (WGS) entry which is preliminary data.</text>
</comment>
<feature type="transmembrane region" description="Helical" evidence="1">
    <location>
        <begin position="86"/>
        <end position="103"/>
    </location>
</feature>
<keyword evidence="1" id="KW-0812">Transmembrane</keyword>
<dbReference type="Proteomes" id="UP001501556">
    <property type="component" value="Unassembled WGS sequence"/>
</dbReference>